<dbReference type="SUPFAM" id="SSF82861">
    <property type="entry name" value="Mechanosensitive channel protein MscS (YggB), transmembrane region"/>
    <property type="match status" value="1"/>
</dbReference>
<evidence type="ECO:0000313" key="12">
    <source>
        <dbReference type="Proteomes" id="UP000425960"/>
    </source>
</evidence>
<dbReference type="KEGG" id="dov:DSCO28_22350"/>
<keyword evidence="6 7" id="KW-0472">Membrane</keyword>
<dbReference type="Pfam" id="PF21082">
    <property type="entry name" value="MS_channel_3rd"/>
    <property type="match status" value="1"/>
</dbReference>
<evidence type="ECO:0000256" key="3">
    <source>
        <dbReference type="ARBA" id="ARBA00022475"/>
    </source>
</evidence>
<name>A0A5K7ZPC9_9BACT</name>
<gene>
    <name evidence="11" type="ORF">DSCO28_22350</name>
</gene>
<sequence length="374" mass="41120">MESVTRYLDWLISFFGTEASLSKSAASAALTILAGTIFWFIAKRILTLLENNADLLKRIQVKRELFAVLRKITGIVLIWMVGVIWIRLFHITAVEKMFHAVLIVIAATPIKSLLLIVLGYLEQNLAARTETNLDNIVIDLLNKFSGAIVYATAVVIALDVMGVNVMPFIAGAGVMGVAVGFAAKDTLSNLIAGILLIIDRPFEIGDRIEVWSAPAGSATWGDVIDIGLRATRIKTTDNIVVIIPNNEIMTRDIVNYTILSSSIRVRVNIGIAYDADIAKAKQLIIQAAQTADWILAHPAPKVVVRNFGDSSVGLQLRVWIQDARKRMDTISHVTDTVKTVFDQNGIEIPYPKRDITIVRHPPVPSRPKKDTPAP</sequence>
<feature type="transmembrane region" description="Helical" evidence="7">
    <location>
        <begin position="67"/>
        <end position="86"/>
    </location>
</feature>
<dbReference type="InterPro" id="IPR049142">
    <property type="entry name" value="MS_channel_1st"/>
</dbReference>
<evidence type="ECO:0000256" key="4">
    <source>
        <dbReference type="ARBA" id="ARBA00022692"/>
    </source>
</evidence>
<feature type="transmembrane region" description="Helical" evidence="7">
    <location>
        <begin position="98"/>
        <end position="120"/>
    </location>
</feature>
<feature type="domain" description="Mechanosensitive ion channel transmembrane helices 2/3" evidence="10">
    <location>
        <begin position="148"/>
        <end position="184"/>
    </location>
</feature>
<evidence type="ECO:0000256" key="6">
    <source>
        <dbReference type="ARBA" id="ARBA00023136"/>
    </source>
</evidence>
<dbReference type="InterPro" id="IPR010920">
    <property type="entry name" value="LSM_dom_sf"/>
</dbReference>
<evidence type="ECO:0000256" key="1">
    <source>
        <dbReference type="ARBA" id="ARBA00004651"/>
    </source>
</evidence>
<dbReference type="InterPro" id="IPR045275">
    <property type="entry name" value="MscS_archaea/bacteria_type"/>
</dbReference>
<evidence type="ECO:0000256" key="7">
    <source>
        <dbReference type="SAM" id="Phobius"/>
    </source>
</evidence>
<evidence type="ECO:0000259" key="9">
    <source>
        <dbReference type="Pfam" id="PF21082"/>
    </source>
</evidence>
<accession>A0A5K7ZPC9</accession>
<feature type="domain" description="Mechanosensitive ion channel MscS" evidence="8">
    <location>
        <begin position="185"/>
        <end position="257"/>
    </location>
</feature>
<dbReference type="InterPro" id="IPR023408">
    <property type="entry name" value="MscS_beta-dom_sf"/>
</dbReference>
<proteinExistence type="inferred from homology"/>
<dbReference type="InterPro" id="IPR011066">
    <property type="entry name" value="MscS_channel_C_sf"/>
</dbReference>
<evidence type="ECO:0000256" key="2">
    <source>
        <dbReference type="ARBA" id="ARBA00008017"/>
    </source>
</evidence>
<dbReference type="InterPro" id="IPR006685">
    <property type="entry name" value="MscS_channel_2nd"/>
</dbReference>
<dbReference type="EMBL" id="AP021876">
    <property type="protein sequence ID" value="BBO81669.1"/>
    <property type="molecule type" value="Genomic_DNA"/>
</dbReference>
<dbReference type="Pfam" id="PF00924">
    <property type="entry name" value="MS_channel_2nd"/>
    <property type="match status" value="1"/>
</dbReference>
<evidence type="ECO:0000259" key="8">
    <source>
        <dbReference type="Pfam" id="PF00924"/>
    </source>
</evidence>
<keyword evidence="5 7" id="KW-1133">Transmembrane helix</keyword>
<comment type="similarity">
    <text evidence="2">Belongs to the MscS (TC 1.A.23) family.</text>
</comment>
<dbReference type="PANTHER" id="PTHR30221">
    <property type="entry name" value="SMALL-CONDUCTANCE MECHANOSENSITIVE CHANNEL"/>
    <property type="match status" value="1"/>
</dbReference>
<reference evidence="11 12" key="1">
    <citation type="submission" date="2019-11" db="EMBL/GenBank/DDBJ databases">
        <title>Comparative genomics of hydrocarbon-degrading Desulfosarcina strains.</title>
        <authorList>
            <person name="Watanabe M."/>
            <person name="Kojima H."/>
            <person name="Fukui M."/>
        </authorList>
    </citation>
    <scope>NUCLEOTIDE SEQUENCE [LARGE SCALE GENOMIC DNA]</scope>
    <source>
        <strain evidence="11 12">28bB2T</strain>
    </source>
</reference>
<protein>
    <recommendedName>
        <fullName evidence="13">Mechanosensitive ion channel protein MscS</fullName>
    </recommendedName>
</protein>
<keyword evidence="4 7" id="KW-0812">Transmembrane</keyword>
<feature type="transmembrane region" description="Helical" evidence="7">
    <location>
        <begin position="25"/>
        <end position="46"/>
    </location>
</feature>
<dbReference type="GO" id="GO:0008381">
    <property type="term" value="F:mechanosensitive monoatomic ion channel activity"/>
    <property type="evidence" value="ECO:0007669"/>
    <property type="project" value="InterPro"/>
</dbReference>
<feature type="transmembrane region" description="Helical" evidence="7">
    <location>
        <begin position="164"/>
        <end position="183"/>
    </location>
</feature>
<dbReference type="GO" id="GO:0005886">
    <property type="term" value="C:plasma membrane"/>
    <property type="evidence" value="ECO:0007669"/>
    <property type="project" value="UniProtKB-SubCell"/>
</dbReference>
<dbReference type="Gene3D" id="2.30.30.60">
    <property type="match status" value="1"/>
</dbReference>
<evidence type="ECO:0000313" key="11">
    <source>
        <dbReference type="EMBL" id="BBO81669.1"/>
    </source>
</evidence>
<evidence type="ECO:0008006" key="13">
    <source>
        <dbReference type="Google" id="ProtNLM"/>
    </source>
</evidence>
<dbReference type="RefSeq" id="WP_155322314.1">
    <property type="nucleotide sequence ID" value="NZ_AP021876.1"/>
</dbReference>
<dbReference type="Proteomes" id="UP000425960">
    <property type="component" value="Chromosome"/>
</dbReference>
<comment type="subcellular location">
    <subcellularLocation>
        <location evidence="1">Cell membrane</location>
        <topology evidence="1">Multi-pass membrane protein</topology>
    </subcellularLocation>
</comment>
<dbReference type="InterPro" id="IPR011014">
    <property type="entry name" value="MscS_channel_TM-2"/>
</dbReference>
<feature type="domain" description="Mechanosensitive ion channel MscS C-terminal" evidence="9">
    <location>
        <begin position="265"/>
        <end position="348"/>
    </location>
</feature>
<dbReference type="Pfam" id="PF21088">
    <property type="entry name" value="MS_channel_1st"/>
    <property type="match status" value="1"/>
</dbReference>
<dbReference type="PANTHER" id="PTHR30221:SF1">
    <property type="entry name" value="SMALL-CONDUCTANCE MECHANOSENSITIVE CHANNEL"/>
    <property type="match status" value="1"/>
</dbReference>
<dbReference type="AlphaFoldDB" id="A0A5K7ZPC9"/>
<dbReference type="Gene3D" id="3.30.70.100">
    <property type="match status" value="1"/>
</dbReference>
<evidence type="ECO:0000259" key="10">
    <source>
        <dbReference type="Pfam" id="PF21088"/>
    </source>
</evidence>
<dbReference type="Gene3D" id="1.10.287.1260">
    <property type="match status" value="1"/>
</dbReference>
<dbReference type="SUPFAM" id="SSF82689">
    <property type="entry name" value="Mechanosensitive channel protein MscS (YggB), C-terminal domain"/>
    <property type="match status" value="1"/>
</dbReference>
<dbReference type="InterPro" id="IPR049278">
    <property type="entry name" value="MS_channel_C"/>
</dbReference>
<organism evidence="11 12">
    <name type="scientific">Desulfosarcina ovata subsp. sediminis</name>
    <dbReference type="NCBI Taxonomy" id="885957"/>
    <lineage>
        <taxon>Bacteria</taxon>
        <taxon>Pseudomonadati</taxon>
        <taxon>Thermodesulfobacteriota</taxon>
        <taxon>Desulfobacteria</taxon>
        <taxon>Desulfobacterales</taxon>
        <taxon>Desulfosarcinaceae</taxon>
        <taxon>Desulfosarcina</taxon>
    </lineage>
</organism>
<keyword evidence="3" id="KW-1003">Cell membrane</keyword>
<evidence type="ECO:0000256" key="5">
    <source>
        <dbReference type="ARBA" id="ARBA00022989"/>
    </source>
</evidence>
<dbReference type="SUPFAM" id="SSF50182">
    <property type="entry name" value="Sm-like ribonucleoproteins"/>
    <property type="match status" value="1"/>
</dbReference>